<dbReference type="AlphaFoldDB" id="A0A7G1ING9"/>
<gene>
    <name evidence="2" type="ORF">NIIDMKKI_77270</name>
</gene>
<evidence type="ECO:0000313" key="2">
    <source>
        <dbReference type="EMBL" id="BCI92521.1"/>
    </source>
</evidence>
<keyword evidence="3" id="KW-1185">Reference proteome</keyword>
<protein>
    <submittedName>
        <fullName evidence="2">Uncharacterized protein</fullName>
    </submittedName>
</protein>
<organism evidence="2 3">
    <name type="scientific">Mycobacterium kansasii</name>
    <dbReference type="NCBI Taxonomy" id="1768"/>
    <lineage>
        <taxon>Bacteria</taxon>
        <taxon>Bacillati</taxon>
        <taxon>Actinomycetota</taxon>
        <taxon>Actinomycetes</taxon>
        <taxon>Mycobacteriales</taxon>
        <taxon>Mycobacteriaceae</taxon>
        <taxon>Mycobacterium</taxon>
    </lineage>
</organism>
<evidence type="ECO:0000313" key="3">
    <source>
        <dbReference type="Proteomes" id="UP000516380"/>
    </source>
</evidence>
<reference evidence="2 3" key="1">
    <citation type="submission" date="2020-07" db="EMBL/GenBank/DDBJ databases">
        <title>Mycobacterium kansasii (former subtype) with zoonotic potential isolated from diseased indoor pet cat, Japan.</title>
        <authorList>
            <person name="Fukano H."/>
            <person name="Terazono T."/>
            <person name="Hoshino Y."/>
        </authorList>
    </citation>
    <scope>NUCLEOTIDE SEQUENCE [LARGE SCALE GENOMIC DNA]</scope>
    <source>
        <strain evidence="2 3">Kuro-I</strain>
    </source>
</reference>
<proteinExistence type="predicted"/>
<accession>A0A7G1ING9</accession>
<name>A0A7G1ING9_MYCKA</name>
<feature type="region of interest" description="Disordered" evidence="1">
    <location>
        <begin position="70"/>
        <end position="108"/>
    </location>
</feature>
<dbReference type="Proteomes" id="UP000516380">
    <property type="component" value="Chromosome"/>
</dbReference>
<sequence>MFAALGLAAALLVPALRFRPLIRLAVEWLEVLAMIVFLPAAAALGGCSHGFVTEPTVLAWRGGDGRYRAGGHLDRPSCRTSHPTTIGGSGAGTSRRTAPARPTDASLQ</sequence>
<dbReference type="EMBL" id="AP023343">
    <property type="protein sequence ID" value="BCI92521.1"/>
    <property type="molecule type" value="Genomic_DNA"/>
</dbReference>
<evidence type="ECO:0000256" key="1">
    <source>
        <dbReference type="SAM" id="MobiDB-lite"/>
    </source>
</evidence>
<feature type="compositionally biased region" description="Polar residues" evidence="1">
    <location>
        <begin position="78"/>
        <end position="96"/>
    </location>
</feature>